<dbReference type="Proteomes" id="UP001186974">
    <property type="component" value="Unassembled WGS sequence"/>
</dbReference>
<keyword evidence="2" id="KW-1185">Reference proteome</keyword>
<evidence type="ECO:0000313" key="2">
    <source>
        <dbReference type="Proteomes" id="UP001186974"/>
    </source>
</evidence>
<gene>
    <name evidence="1" type="ORF">LTS18_003109</name>
</gene>
<proteinExistence type="predicted"/>
<comment type="caution">
    <text evidence="1">The sequence shown here is derived from an EMBL/GenBank/DDBJ whole genome shotgun (WGS) entry which is preliminary data.</text>
</comment>
<organism evidence="1 2">
    <name type="scientific">Coniosporium uncinatum</name>
    <dbReference type="NCBI Taxonomy" id="93489"/>
    <lineage>
        <taxon>Eukaryota</taxon>
        <taxon>Fungi</taxon>
        <taxon>Dikarya</taxon>
        <taxon>Ascomycota</taxon>
        <taxon>Pezizomycotina</taxon>
        <taxon>Dothideomycetes</taxon>
        <taxon>Dothideomycetes incertae sedis</taxon>
        <taxon>Coniosporium</taxon>
    </lineage>
</organism>
<sequence length="96" mass="10718">MTQSAVGQQTRQVIDTLFDYIEAQGHTDYIGEAVVGRFIPHSRDMPPMIAPDGNNVGIYSRETLGEQYLRGLGFTEKIYQLVGAHVMAKRYLTAVN</sequence>
<accession>A0ACC3DYC9</accession>
<evidence type="ECO:0000313" key="1">
    <source>
        <dbReference type="EMBL" id="KAK3081749.1"/>
    </source>
</evidence>
<dbReference type="EMBL" id="JAWDJW010000074">
    <property type="protein sequence ID" value="KAK3081749.1"/>
    <property type="molecule type" value="Genomic_DNA"/>
</dbReference>
<protein>
    <submittedName>
        <fullName evidence="1">Uncharacterized protein</fullName>
    </submittedName>
</protein>
<name>A0ACC3DYC9_9PEZI</name>
<reference evidence="1" key="1">
    <citation type="submission" date="2024-09" db="EMBL/GenBank/DDBJ databases">
        <title>Black Yeasts Isolated from many extreme environments.</title>
        <authorList>
            <person name="Coleine C."/>
            <person name="Stajich J.E."/>
            <person name="Selbmann L."/>
        </authorList>
    </citation>
    <scope>NUCLEOTIDE SEQUENCE</scope>
    <source>
        <strain evidence="1">CCFEE 5737</strain>
    </source>
</reference>